<dbReference type="InterPro" id="IPR030395">
    <property type="entry name" value="GP_PDE_dom"/>
</dbReference>
<evidence type="ECO:0000256" key="1">
    <source>
        <dbReference type="SAM" id="Phobius"/>
    </source>
</evidence>
<dbReference type="Proteomes" id="UP001596028">
    <property type="component" value="Unassembled WGS sequence"/>
</dbReference>
<proteinExistence type="predicted"/>
<dbReference type="Gene3D" id="3.20.20.190">
    <property type="entry name" value="Phosphatidylinositol (PI) phosphodiesterase"/>
    <property type="match status" value="1"/>
</dbReference>
<keyword evidence="1" id="KW-0812">Transmembrane</keyword>
<keyword evidence="1" id="KW-1133">Transmembrane helix</keyword>
<feature type="domain" description="GP-PDE" evidence="2">
    <location>
        <begin position="51"/>
        <end position="297"/>
    </location>
</feature>
<evidence type="ECO:0000313" key="4">
    <source>
        <dbReference type="Proteomes" id="UP001596028"/>
    </source>
</evidence>
<comment type="caution">
    <text evidence="3">The sequence shown here is derived from an EMBL/GenBank/DDBJ whole genome shotgun (WGS) entry which is preliminary data.</text>
</comment>
<sequence>MIKKLLQPLSISRGYFYALHLLLLIVLTAYAFSLFGIRLDLPSLFQSDLGTMTVAHRGSSGYAPESTLAAYRLGVKMKADYLEIDVQMTADGELIAMHDKTVDRTTNGKGTVGRMTLAQIKALDAGSWFNEKHPIYAREDYENERVPTIREIFEEFGKNTRYMLETKDPSQQPGLEEKLWALIEEFNLEKHVAVQSFSAASLKKFRAWDEEVPLFQLLWYNRPAQITERKLTEIAAYASGIGANFLRIDESYVKKVKQAGLLIYPYTVNYQVNMEKAVKWGVDGVHTDFPDRLVEVIEEVGRSSPIRT</sequence>
<dbReference type="PANTHER" id="PTHR46211">
    <property type="entry name" value="GLYCEROPHOSPHORYL DIESTER PHOSPHODIESTERASE"/>
    <property type="match status" value="1"/>
</dbReference>
<organism evidence="3 4">
    <name type="scientific">Cohnella hongkongensis</name>
    <dbReference type="NCBI Taxonomy" id="178337"/>
    <lineage>
        <taxon>Bacteria</taxon>
        <taxon>Bacillati</taxon>
        <taxon>Bacillota</taxon>
        <taxon>Bacilli</taxon>
        <taxon>Bacillales</taxon>
        <taxon>Paenibacillaceae</taxon>
        <taxon>Cohnella</taxon>
    </lineage>
</organism>
<dbReference type="RefSeq" id="WP_378101019.1">
    <property type="nucleotide sequence ID" value="NZ_JBHSEP010000024.1"/>
</dbReference>
<reference evidence="4" key="1">
    <citation type="journal article" date="2019" name="Int. J. Syst. Evol. Microbiol.">
        <title>The Global Catalogue of Microorganisms (GCM) 10K type strain sequencing project: providing services to taxonomists for standard genome sequencing and annotation.</title>
        <authorList>
            <consortium name="The Broad Institute Genomics Platform"/>
            <consortium name="The Broad Institute Genome Sequencing Center for Infectious Disease"/>
            <person name="Wu L."/>
            <person name="Ma J."/>
        </authorList>
    </citation>
    <scope>NUCLEOTIDE SEQUENCE [LARGE SCALE GENOMIC DNA]</scope>
    <source>
        <strain evidence="4">CCUG 49571</strain>
    </source>
</reference>
<evidence type="ECO:0000259" key="2">
    <source>
        <dbReference type="PROSITE" id="PS51704"/>
    </source>
</evidence>
<gene>
    <name evidence="3" type="ORF">ACFO3S_23505</name>
</gene>
<feature type="transmembrane region" description="Helical" evidence="1">
    <location>
        <begin position="15"/>
        <end position="37"/>
    </location>
</feature>
<evidence type="ECO:0000313" key="3">
    <source>
        <dbReference type="EMBL" id="MFC4601229.1"/>
    </source>
</evidence>
<protein>
    <submittedName>
        <fullName evidence="3">Glycerophosphodiester phosphodiesterase</fullName>
    </submittedName>
</protein>
<accession>A0ABV9FLZ4</accession>
<dbReference type="EMBL" id="JBHSEP010000024">
    <property type="protein sequence ID" value="MFC4601229.1"/>
    <property type="molecule type" value="Genomic_DNA"/>
</dbReference>
<keyword evidence="1" id="KW-0472">Membrane</keyword>
<keyword evidence="4" id="KW-1185">Reference proteome</keyword>
<dbReference type="PANTHER" id="PTHR46211:SF7">
    <property type="entry name" value="GLYCEROPHOSPHODIESTER PHOSPHODIESTERASE"/>
    <property type="match status" value="1"/>
</dbReference>
<dbReference type="InterPro" id="IPR017946">
    <property type="entry name" value="PLC-like_Pdiesterase_TIM-brl"/>
</dbReference>
<dbReference type="SUPFAM" id="SSF51695">
    <property type="entry name" value="PLC-like phosphodiesterases"/>
    <property type="match status" value="1"/>
</dbReference>
<dbReference type="PROSITE" id="PS51704">
    <property type="entry name" value="GP_PDE"/>
    <property type="match status" value="1"/>
</dbReference>
<dbReference type="Pfam" id="PF03009">
    <property type="entry name" value="GDPD"/>
    <property type="match status" value="1"/>
</dbReference>
<dbReference type="CDD" id="cd08601">
    <property type="entry name" value="GDPD_SaGlpQ_like"/>
    <property type="match status" value="1"/>
</dbReference>
<name>A0ABV9FLZ4_9BACL</name>